<comment type="caution">
    <text evidence="1">The sequence shown here is derived from an EMBL/GenBank/DDBJ whole genome shotgun (WGS) entry which is preliminary data.</text>
</comment>
<gene>
    <name evidence="1" type="ORF">GCM10011584_27240</name>
</gene>
<dbReference type="EMBL" id="BMNI01000007">
    <property type="protein sequence ID" value="GGO91951.1"/>
    <property type="molecule type" value="Genomic_DNA"/>
</dbReference>
<proteinExistence type="predicted"/>
<evidence type="ECO:0000313" key="2">
    <source>
        <dbReference type="Proteomes" id="UP000655410"/>
    </source>
</evidence>
<dbReference type="Proteomes" id="UP000655410">
    <property type="component" value="Unassembled WGS sequence"/>
</dbReference>
<dbReference type="PROSITE" id="PS51257">
    <property type="entry name" value="PROKAR_LIPOPROTEIN"/>
    <property type="match status" value="1"/>
</dbReference>
<organism evidence="1 2">
    <name type="scientific">Nocardioides phosphati</name>
    <dbReference type="NCBI Taxonomy" id="1867775"/>
    <lineage>
        <taxon>Bacteria</taxon>
        <taxon>Bacillati</taxon>
        <taxon>Actinomycetota</taxon>
        <taxon>Actinomycetes</taxon>
        <taxon>Propionibacteriales</taxon>
        <taxon>Nocardioidaceae</taxon>
        <taxon>Nocardioides</taxon>
    </lineage>
</organism>
<dbReference type="SUPFAM" id="SSF53955">
    <property type="entry name" value="Lysozyme-like"/>
    <property type="match status" value="1"/>
</dbReference>
<sequence>MTQGRAVLALVAAVVVVTGCEPLFVSAPATPTPTTAVVLPKDEARAVKARPTVEMRQEASRGGGRTLSPEQLAAMTQARTSVTDGQIMRELADTAERIAAQMAAGGPAPAPGTVRPGTNRALGYRLMTQFGWGADQWPALDALWYRESGWNQLAQNRSSGAYGIPQALPGSKMATVGPDWKTNPETQIRWGLAYIGARYGSPQAAWRHSEKFGWY</sequence>
<protein>
    <recommendedName>
        <fullName evidence="3">Lytic transglycosylase domain-containing protein</fullName>
    </recommendedName>
</protein>
<accession>A0ABQ2ND11</accession>
<name>A0ABQ2ND11_9ACTN</name>
<dbReference type="Gene3D" id="1.10.530.10">
    <property type="match status" value="1"/>
</dbReference>
<reference evidence="2" key="1">
    <citation type="journal article" date="2019" name="Int. J. Syst. Evol. Microbiol.">
        <title>The Global Catalogue of Microorganisms (GCM) 10K type strain sequencing project: providing services to taxonomists for standard genome sequencing and annotation.</title>
        <authorList>
            <consortium name="The Broad Institute Genomics Platform"/>
            <consortium name="The Broad Institute Genome Sequencing Center for Infectious Disease"/>
            <person name="Wu L."/>
            <person name="Ma J."/>
        </authorList>
    </citation>
    <scope>NUCLEOTIDE SEQUENCE [LARGE SCALE GENOMIC DNA]</scope>
    <source>
        <strain evidence="2">CGMCC 4.7371</strain>
    </source>
</reference>
<evidence type="ECO:0008006" key="3">
    <source>
        <dbReference type="Google" id="ProtNLM"/>
    </source>
</evidence>
<evidence type="ECO:0000313" key="1">
    <source>
        <dbReference type="EMBL" id="GGO91951.1"/>
    </source>
</evidence>
<keyword evidence="2" id="KW-1185">Reference proteome</keyword>
<dbReference type="RefSeq" id="WP_188784553.1">
    <property type="nucleotide sequence ID" value="NZ_BMNI01000007.1"/>
</dbReference>
<dbReference type="InterPro" id="IPR023346">
    <property type="entry name" value="Lysozyme-like_dom_sf"/>
</dbReference>